<evidence type="ECO:0000313" key="2">
    <source>
        <dbReference type="EMBL" id="VVD03681.1"/>
    </source>
</evidence>
<dbReference type="Proteomes" id="UP000324832">
    <property type="component" value="Unassembled WGS sequence"/>
</dbReference>
<keyword evidence="3" id="KW-1185">Reference proteome</keyword>
<dbReference type="InterPro" id="IPR006170">
    <property type="entry name" value="PBP/GOBP"/>
</dbReference>
<evidence type="ECO:0000313" key="3">
    <source>
        <dbReference type="Proteomes" id="UP000324832"/>
    </source>
</evidence>
<evidence type="ECO:0000256" key="1">
    <source>
        <dbReference type="SAM" id="SignalP"/>
    </source>
</evidence>
<accession>A0A5E4QZ46</accession>
<feature type="signal peptide" evidence="1">
    <location>
        <begin position="1"/>
        <end position="17"/>
    </location>
</feature>
<protein>
    <submittedName>
        <fullName evidence="2">Uncharacterized protein</fullName>
    </submittedName>
</protein>
<feature type="chain" id="PRO_5022793931" evidence="1">
    <location>
        <begin position="18"/>
        <end position="134"/>
    </location>
</feature>
<reference evidence="2 3" key="1">
    <citation type="submission" date="2017-07" db="EMBL/GenBank/DDBJ databases">
        <authorList>
            <person name="Talla V."/>
            <person name="Backstrom N."/>
        </authorList>
    </citation>
    <scope>NUCLEOTIDE SEQUENCE [LARGE SCALE GENOMIC DNA]</scope>
</reference>
<organism evidence="2 3">
    <name type="scientific">Leptidea sinapis</name>
    <dbReference type="NCBI Taxonomy" id="189913"/>
    <lineage>
        <taxon>Eukaryota</taxon>
        <taxon>Metazoa</taxon>
        <taxon>Ecdysozoa</taxon>
        <taxon>Arthropoda</taxon>
        <taxon>Hexapoda</taxon>
        <taxon>Insecta</taxon>
        <taxon>Pterygota</taxon>
        <taxon>Neoptera</taxon>
        <taxon>Endopterygota</taxon>
        <taxon>Lepidoptera</taxon>
        <taxon>Glossata</taxon>
        <taxon>Ditrysia</taxon>
        <taxon>Papilionoidea</taxon>
        <taxon>Pieridae</taxon>
        <taxon>Dismorphiinae</taxon>
        <taxon>Leptidea</taxon>
    </lineage>
</organism>
<sequence>MKIILYVTSLLITHTYARISVMYAHDKTSDVIAQQCLTEMYPKGRRVELQESDESCIIYCVLKKFGIMNDSGQINLEIYRKRVHFAHQLDNRRMSGDNGSSCMESAEATQHKQDVCKKAKVFNDCTHLYRILFK</sequence>
<dbReference type="EMBL" id="FZQP02006792">
    <property type="protein sequence ID" value="VVD03681.1"/>
    <property type="molecule type" value="Genomic_DNA"/>
</dbReference>
<name>A0A5E4QZ46_9NEOP</name>
<dbReference type="AlphaFoldDB" id="A0A5E4QZ46"/>
<dbReference type="InterPro" id="IPR036728">
    <property type="entry name" value="PBP_GOBP_sf"/>
</dbReference>
<dbReference type="Pfam" id="PF01395">
    <property type="entry name" value="PBP_GOBP"/>
    <property type="match status" value="1"/>
</dbReference>
<keyword evidence="1" id="KW-0732">Signal</keyword>
<gene>
    <name evidence="2" type="ORF">LSINAPIS_LOCUS13629</name>
</gene>
<dbReference type="Gene3D" id="1.10.238.20">
    <property type="entry name" value="Pheromone/general odorant binding protein domain"/>
    <property type="match status" value="1"/>
</dbReference>
<dbReference type="SUPFAM" id="SSF47565">
    <property type="entry name" value="Insect pheromone/odorant-binding proteins"/>
    <property type="match status" value="1"/>
</dbReference>
<dbReference type="GO" id="GO:0005549">
    <property type="term" value="F:odorant binding"/>
    <property type="evidence" value="ECO:0007669"/>
    <property type="project" value="InterPro"/>
</dbReference>
<proteinExistence type="predicted"/>